<dbReference type="InterPro" id="IPR058727">
    <property type="entry name" value="Helical_Vwde"/>
</dbReference>
<dbReference type="InterPro" id="IPR000742">
    <property type="entry name" value="EGF"/>
</dbReference>
<dbReference type="PROSITE" id="PS01186">
    <property type="entry name" value="EGF_2"/>
    <property type="match status" value="1"/>
</dbReference>
<dbReference type="EMBL" id="JAODUP010000095">
    <property type="protein sequence ID" value="KAK2162613.1"/>
    <property type="molecule type" value="Genomic_DNA"/>
</dbReference>
<accession>A0AAD9K1X7</accession>
<dbReference type="SUPFAM" id="SSF57196">
    <property type="entry name" value="EGF/Laminin"/>
    <property type="match status" value="1"/>
</dbReference>
<keyword evidence="2" id="KW-0812">Transmembrane</keyword>
<evidence type="ECO:0000256" key="1">
    <source>
        <dbReference type="ARBA" id="ARBA00023180"/>
    </source>
</evidence>
<keyword evidence="2" id="KW-1133">Transmembrane helix</keyword>
<comment type="caution">
    <text evidence="4">The sequence shown here is derived from an EMBL/GenBank/DDBJ whole genome shotgun (WGS) entry which is preliminary data.</text>
</comment>
<dbReference type="InterPro" id="IPR001846">
    <property type="entry name" value="VWF_type-D"/>
</dbReference>
<proteinExistence type="predicted"/>
<evidence type="ECO:0000259" key="3">
    <source>
        <dbReference type="PROSITE" id="PS51233"/>
    </source>
</evidence>
<feature type="domain" description="VWFD" evidence="3">
    <location>
        <begin position="1"/>
        <end position="114"/>
    </location>
</feature>
<dbReference type="Pfam" id="PF00094">
    <property type="entry name" value="VWD"/>
    <property type="match status" value="1"/>
</dbReference>
<evidence type="ECO:0000256" key="2">
    <source>
        <dbReference type="SAM" id="Phobius"/>
    </source>
</evidence>
<evidence type="ECO:0000313" key="4">
    <source>
        <dbReference type="EMBL" id="KAK2162613.1"/>
    </source>
</evidence>
<name>A0AAD9K1X7_9ANNE</name>
<dbReference type="AlphaFoldDB" id="A0AAD9K1X7"/>
<feature type="transmembrane region" description="Helical" evidence="2">
    <location>
        <begin position="607"/>
        <end position="631"/>
    </location>
</feature>
<sequence length="697" mass="78486">MALDRYLLFQFTLHIGELQQKRRDPWVYSLIRLMSRRMLHTSSGVIVKVFHGGHYLSIYLEIPSNLHKQTSGLCGSFDDDPSNDFTVRKKQVTEEEFAKRYRVKTADDSYFNCPNTTLEPPDDFCQCDDTIIGGETSDTTVCGLDDKLLRHMIPSFPVTLLIPRFVLTNNRKRPRTKRDVDDEIYTDNVVDYEPPTVSDSYTPYPGPPTWGTYGITEEMARNHCLDTLSGSPSYKICKSIITEEQTQNILKNCVFDIQVTGDVSFAMDTVSSFQESCRVNMLNEAANYVTDPEDPLSDPSFATIFFSFLNVTCINDCNGHGVCNKGSCLCDTGYLGEDCSLLSGTPPSNVQYLEPMFCDRAERPCRSVRLQADNIVTTSDVFCKVTIKHNNGSLYQVTKKGITQGFGIVTCRLPATEYFTYHISLSNDDKVFKGSDPSAPERIIGDSTQIWDECLEQNVYRYKTDTCVKEGKCYERKPGSIICPPVLPEERNKGIVMTINGLSINQVALLEASIKNIILEILNNYSRNNQVELCDSIQSRVQRVCIVDKDRVRRDVQGDNRDVKGKYLRKALTGLDDEISTITDEDVYIEFEIIDKNPSPSSSVRNIIIIVSSVIGVCVIIVIITVVALYCTKGKRLRLVSSISLRKEKDTIENKQDEIARNDGTVAMSRPNSARVPEMQNLADALQSDIDIRVDKL</sequence>
<dbReference type="FunFam" id="2.10.25.10:FF:000001">
    <property type="entry name" value="Tenascin C"/>
    <property type="match status" value="1"/>
</dbReference>
<evidence type="ECO:0000313" key="5">
    <source>
        <dbReference type="Proteomes" id="UP001208570"/>
    </source>
</evidence>
<gene>
    <name evidence="4" type="ORF">LSH36_95g04005</name>
</gene>
<reference evidence="4" key="1">
    <citation type="journal article" date="2023" name="Mol. Biol. Evol.">
        <title>Third-Generation Sequencing Reveals the Adaptive Role of the Epigenome in Three Deep-Sea Polychaetes.</title>
        <authorList>
            <person name="Perez M."/>
            <person name="Aroh O."/>
            <person name="Sun Y."/>
            <person name="Lan Y."/>
            <person name="Juniper S.K."/>
            <person name="Young C.R."/>
            <person name="Angers B."/>
            <person name="Qian P.Y."/>
        </authorList>
    </citation>
    <scope>NUCLEOTIDE SEQUENCE</scope>
    <source>
        <strain evidence="4">P08H-3</strain>
    </source>
</reference>
<dbReference type="Proteomes" id="UP001208570">
    <property type="component" value="Unassembled WGS sequence"/>
</dbReference>
<dbReference type="Pfam" id="PF26129">
    <property type="entry name" value="Vwde"/>
    <property type="match status" value="1"/>
</dbReference>
<dbReference type="Pfam" id="PF23106">
    <property type="entry name" value="EGF_Teneurin"/>
    <property type="match status" value="1"/>
</dbReference>
<dbReference type="PROSITE" id="PS51233">
    <property type="entry name" value="VWFD"/>
    <property type="match status" value="1"/>
</dbReference>
<keyword evidence="5" id="KW-1185">Reference proteome</keyword>
<keyword evidence="1" id="KW-0325">Glycoprotein</keyword>
<organism evidence="4 5">
    <name type="scientific">Paralvinella palmiformis</name>
    <dbReference type="NCBI Taxonomy" id="53620"/>
    <lineage>
        <taxon>Eukaryota</taxon>
        <taxon>Metazoa</taxon>
        <taxon>Spiralia</taxon>
        <taxon>Lophotrochozoa</taxon>
        <taxon>Annelida</taxon>
        <taxon>Polychaeta</taxon>
        <taxon>Sedentaria</taxon>
        <taxon>Canalipalpata</taxon>
        <taxon>Terebellida</taxon>
        <taxon>Terebelliformia</taxon>
        <taxon>Alvinellidae</taxon>
        <taxon>Paralvinella</taxon>
    </lineage>
</organism>
<protein>
    <recommendedName>
        <fullName evidence="3">VWFD domain-containing protein</fullName>
    </recommendedName>
</protein>
<dbReference type="Gene3D" id="2.10.25.10">
    <property type="entry name" value="Laminin"/>
    <property type="match status" value="1"/>
</dbReference>
<keyword evidence="2" id="KW-0472">Membrane</keyword>